<feature type="compositionally biased region" description="Polar residues" evidence="13">
    <location>
        <begin position="1275"/>
        <end position="1323"/>
    </location>
</feature>
<evidence type="ECO:0000256" key="4">
    <source>
        <dbReference type="ARBA" id="ARBA00022741"/>
    </source>
</evidence>
<evidence type="ECO:0000256" key="3">
    <source>
        <dbReference type="ARBA" id="ARBA00022618"/>
    </source>
</evidence>
<dbReference type="InterPro" id="IPR003395">
    <property type="entry name" value="RecF/RecN/SMC_N"/>
</dbReference>
<evidence type="ECO:0000256" key="9">
    <source>
        <dbReference type="ARBA" id="ARBA00023242"/>
    </source>
</evidence>
<evidence type="ECO:0000313" key="15">
    <source>
        <dbReference type="EMBL" id="CAG9859333.1"/>
    </source>
</evidence>
<evidence type="ECO:0000259" key="14">
    <source>
        <dbReference type="SMART" id="SM00968"/>
    </source>
</evidence>
<dbReference type="Gene3D" id="3.30.70.1620">
    <property type="match status" value="1"/>
</dbReference>
<dbReference type="InterPro" id="IPR036277">
    <property type="entry name" value="SMC_hinge_sf"/>
</dbReference>
<keyword evidence="7 12" id="KW-0175">Coiled coil</keyword>
<feature type="coiled-coil region" evidence="12">
    <location>
        <begin position="296"/>
        <end position="333"/>
    </location>
</feature>
<dbReference type="GO" id="GO:0051301">
    <property type="term" value="P:cell division"/>
    <property type="evidence" value="ECO:0007669"/>
    <property type="project" value="UniProtKB-KW"/>
</dbReference>
<keyword evidence="4" id="KW-0547">Nucleotide-binding</keyword>
<dbReference type="Gene3D" id="3.40.50.300">
    <property type="entry name" value="P-loop containing nucleotide triphosphate hydrolases"/>
    <property type="match status" value="2"/>
</dbReference>
<dbReference type="GO" id="GO:0005634">
    <property type="term" value="C:nucleus"/>
    <property type="evidence" value="ECO:0007669"/>
    <property type="project" value="UniProtKB-SubCell"/>
</dbReference>
<keyword evidence="5" id="KW-0498">Mitosis</keyword>
<dbReference type="PANTHER" id="PTHR18937">
    <property type="entry name" value="STRUCTURAL MAINTENANCE OF CHROMOSOMES SMC FAMILY MEMBER"/>
    <property type="match status" value="1"/>
</dbReference>
<evidence type="ECO:0000256" key="10">
    <source>
        <dbReference type="ARBA" id="ARBA00023306"/>
    </source>
</evidence>
<dbReference type="SUPFAM" id="SSF75553">
    <property type="entry name" value="Smc hinge domain"/>
    <property type="match status" value="1"/>
</dbReference>
<dbReference type="Proteomes" id="UP001153712">
    <property type="component" value="Chromosome 2"/>
</dbReference>
<feature type="compositionally biased region" description="Acidic residues" evidence="13">
    <location>
        <begin position="12"/>
        <end position="25"/>
    </location>
</feature>
<evidence type="ECO:0000256" key="13">
    <source>
        <dbReference type="SAM" id="MobiDB-lite"/>
    </source>
</evidence>
<dbReference type="Pfam" id="PF02463">
    <property type="entry name" value="SMC_N"/>
    <property type="match status" value="2"/>
</dbReference>
<dbReference type="Gene3D" id="1.10.287.1490">
    <property type="match status" value="1"/>
</dbReference>
<dbReference type="EMBL" id="OU900095">
    <property type="protein sequence ID" value="CAG9859333.1"/>
    <property type="molecule type" value="Genomic_DNA"/>
</dbReference>
<dbReference type="InterPro" id="IPR010935">
    <property type="entry name" value="SMC_hinge"/>
</dbReference>
<feature type="compositionally biased region" description="Basic and acidic residues" evidence="13">
    <location>
        <begin position="1"/>
        <end position="11"/>
    </location>
</feature>
<feature type="coiled-coil region" evidence="12">
    <location>
        <begin position="380"/>
        <end position="509"/>
    </location>
</feature>
<dbReference type="PANTHER" id="PTHR18937:SF172">
    <property type="entry name" value="STRUCTURAL MAINTENANCE OF CHROMOSOMES PROTEIN"/>
    <property type="match status" value="1"/>
</dbReference>
<dbReference type="Pfam" id="PF06470">
    <property type="entry name" value="SMC_hinge"/>
    <property type="match status" value="1"/>
</dbReference>
<dbReference type="SMART" id="SM00968">
    <property type="entry name" value="SMC_hinge"/>
    <property type="match status" value="1"/>
</dbReference>
<evidence type="ECO:0000313" key="16">
    <source>
        <dbReference type="Proteomes" id="UP001153712"/>
    </source>
</evidence>
<dbReference type="InterPro" id="IPR024704">
    <property type="entry name" value="SMC"/>
</dbReference>
<dbReference type="Gene3D" id="1.20.1060.20">
    <property type="match status" value="1"/>
</dbReference>
<evidence type="ECO:0000256" key="7">
    <source>
        <dbReference type="ARBA" id="ARBA00023054"/>
    </source>
</evidence>
<evidence type="ECO:0000256" key="6">
    <source>
        <dbReference type="ARBA" id="ARBA00022840"/>
    </source>
</evidence>
<feature type="region of interest" description="Disordered" evidence="13">
    <location>
        <begin position="1"/>
        <end position="25"/>
    </location>
</feature>
<feature type="domain" description="SMC hinge" evidence="14">
    <location>
        <begin position="582"/>
        <end position="698"/>
    </location>
</feature>
<evidence type="ECO:0000256" key="11">
    <source>
        <dbReference type="PIRNR" id="PIRNR005719"/>
    </source>
</evidence>
<dbReference type="FunFam" id="3.30.70.1620:FF:000003">
    <property type="entry name" value="Structural maintenance of chromosomes 4"/>
    <property type="match status" value="1"/>
</dbReference>
<name>A0A9N9TPK3_PHYSR</name>
<sequence length="1331" mass="151831">MPGQGDKRKLSDDEDEEQAFSDDDDYQIIEGIRIPPPTKPSLTFDPDGPRLMITKIHNNFFKSYADDQVLGPFHKCFNSIIGPNGSGKSNVIDSMLFVFGYRSTRMRSKKVSTLLHNSDKYRNIQSCYVAVHFALIVDKGRDEYDVVENSEFVVCRTANKDGSSYYTLDGRRVQFKEVAKVLKKYGIDLVYDRFLILQGEVEQIAMMNCKAQNENEVGMLEYLEDIIGTTGYKKPLQLVNERIEYITSIKSEKMNRINLLKNELVQLEEPMKEAVAFLKTENTVVQSKNFLYQKEIYNIENKFEDISKEKEGVEEELRNIDEKLKNITGQKEEKNAILKQKSATYELLQKRKEGITEAFNTANNRDLKLQEKMVSTNANRKKIKQQIINENKRLEKLQNAPQKADEDIKECQDKLEQETANKVKYEEEKRVATAAVIEETKGLQEKRGALQNELIGLKKTAEEAKSAYNIAESELKLFTSSAESEKKKLEELTSEYESVKANLEEKTKLFDILSKKLQPTERSLNDALNELNGFKKKEETAMHTFSKNKKNLEEKRSLMQASASRNRVLDSLMNEKKKGNLPGLYGRLGDLGGIDQKYDVAISTACGPLDDIVVDVVQTAEAAIQFLKTHNIGRANFIPLDRQEHLREKTLTKITTPEGVPRLFDLVKVQDEKVKTAFYYALRDTLVAGDIDQGSRIAYGAQRYRVVTLKGELIELSGTMSGGGKTVSRGRMGQSVKVANVDPVEINNLEQELVKTEGMVRETRQRQADLSNQIKALQPELEQMKLDYDSYTSEIKDLKLRKPRLEKQLVHQRQKTNSTKADPVQVEKLTKTIAEKKEVYDEMAEKVDAFQQQIDAITNEMNEKNAKKVGPIDKKIKAATVTINKCTQEITRLRNSVTTSKRDLKNCEQQIANMEQKVSEMEESLKQMRDERTEIEEDAAKLLKCIEEITEQLKGDEESYADIKESVAELTAKENELKSEKIDIDHKYKTIRAKVNEFQGAIHQLKAKLSQLKLQNIPEESPVELKEYTESELEEENAGKYQKDLENAENVLKVAKPNLSIIEEYNNKRQVLVERTNDLDELNERRLKICKVFDDLKSRRKDEFMKGFNIIRMKLKEMYQMITLGGDADFELIDNYDPFHEGIQLSVRPPKKCWKHISNLSGGEKTLTSLALVFALHYYKPSPFYVMDEIDAALDFKNVSIIANYIKERTNNAQFIIISLRSEMFENADNLIGIYKTYNCTKSVTLDHRVYGESRERNGDGGENDKNGEANGENVTGSEMNGDNITGRETNGENITGSKINGGNITGRETNGESSIEASMNASNEEDMDLN</sequence>
<dbReference type="PIRSF" id="PIRSF005719">
    <property type="entry name" value="SMC"/>
    <property type="match status" value="1"/>
</dbReference>
<accession>A0A9N9TPK3</accession>
<dbReference type="FunFam" id="3.40.50.300:FF:000481">
    <property type="entry name" value="Structural maintenance of chromosomes 4"/>
    <property type="match status" value="1"/>
</dbReference>
<keyword evidence="16" id="KW-1185">Reference proteome</keyword>
<dbReference type="GO" id="GO:0005524">
    <property type="term" value="F:ATP binding"/>
    <property type="evidence" value="ECO:0007669"/>
    <property type="project" value="UniProtKB-KW"/>
</dbReference>
<feature type="coiled-coil region" evidence="12">
    <location>
        <begin position="746"/>
        <end position="1085"/>
    </location>
</feature>
<keyword evidence="3" id="KW-0132">Cell division</keyword>
<dbReference type="InterPro" id="IPR027417">
    <property type="entry name" value="P-loop_NTPase"/>
</dbReference>
<evidence type="ECO:0000256" key="12">
    <source>
        <dbReference type="SAM" id="Coils"/>
    </source>
</evidence>
<dbReference type="GO" id="GO:0016887">
    <property type="term" value="F:ATP hydrolysis activity"/>
    <property type="evidence" value="ECO:0007669"/>
    <property type="project" value="InterPro"/>
</dbReference>
<comment type="similarity">
    <text evidence="2">Belongs to the SMC family. SMC4 subfamily.</text>
</comment>
<organism evidence="15 16">
    <name type="scientific">Phyllotreta striolata</name>
    <name type="common">Striped flea beetle</name>
    <name type="synonym">Crioceris striolata</name>
    <dbReference type="NCBI Taxonomy" id="444603"/>
    <lineage>
        <taxon>Eukaryota</taxon>
        <taxon>Metazoa</taxon>
        <taxon>Ecdysozoa</taxon>
        <taxon>Arthropoda</taxon>
        <taxon>Hexapoda</taxon>
        <taxon>Insecta</taxon>
        <taxon>Pterygota</taxon>
        <taxon>Neoptera</taxon>
        <taxon>Endopterygota</taxon>
        <taxon>Coleoptera</taxon>
        <taxon>Polyphaga</taxon>
        <taxon>Cucujiformia</taxon>
        <taxon>Chrysomeloidea</taxon>
        <taxon>Chrysomelidae</taxon>
        <taxon>Galerucinae</taxon>
        <taxon>Alticini</taxon>
        <taxon>Phyllotreta</taxon>
    </lineage>
</organism>
<feature type="compositionally biased region" description="Basic and acidic residues" evidence="13">
    <location>
        <begin position="1251"/>
        <end position="1268"/>
    </location>
</feature>
<feature type="region of interest" description="Disordered" evidence="13">
    <location>
        <begin position="1251"/>
        <end position="1331"/>
    </location>
</feature>
<evidence type="ECO:0000256" key="5">
    <source>
        <dbReference type="ARBA" id="ARBA00022776"/>
    </source>
</evidence>
<proteinExistence type="inferred from homology"/>
<keyword evidence="6" id="KW-0067">ATP-binding</keyword>
<evidence type="ECO:0000256" key="1">
    <source>
        <dbReference type="ARBA" id="ARBA00004123"/>
    </source>
</evidence>
<dbReference type="Gene3D" id="1.20.5.340">
    <property type="match status" value="1"/>
</dbReference>
<dbReference type="FunFam" id="3.40.50.300:FF:000585">
    <property type="entry name" value="Structural maintenance of chromosomes 4"/>
    <property type="match status" value="1"/>
</dbReference>
<keyword evidence="8" id="KW-0226">DNA condensation</keyword>
<evidence type="ECO:0000256" key="8">
    <source>
        <dbReference type="ARBA" id="ARBA00023067"/>
    </source>
</evidence>
<dbReference type="SUPFAM" id="SSF52540">
    <property type="entry name" value="P-loop containing nucleoside triphosphate hydrolases"/>
    <property type="match status" value="1"/>
</dbReference>
<keyword evidence="10" id="KW-0131">Cell cycle</keyword>
<reference evidence="15" key="1">
    <citation type="submission" date="2022-01" db="EMBL/GenBank/DDBJ databases">
        <authorList>
            <person name="King R."/>
        </authorList>
    </citation>
    <scope>NUCLEOTIDE SEQUENCE</scope>
</reference>
<keyword evidence="9 11" id="KW-0539">Nucleus</keyword>
<dbReference type="GO" id="GO:0000796">
    <property type="term" value="C:condensin complex"/>
    <property type="evidence" value="ECO:0007669"/>
    <property type="project" value="TreeGrafter"/>
</dbReference>
<gene>
    <name evidence="15" type="ORF">PHYEVI_LOCUS5707</name>
</gene>
<protein>
    <recommendedName>
        <fullName evidence="11">Structural maintenance of chromosomes protein</fullName>
    </recommendedName>
</protein>
<dbReference type="GO" id="GO:0007076">
    <property type="term" value="P:mitotic chromosome condensation"/>
    <property type="evidence" value="ECO:0007669"/>
    <property type="project" value="TreeGrafter"/>
</dbReference>
<comment type="subcellular location">
    <subcellularLocation>
        <location evidence="1 11">Nucleus</location>
    </subcellularLocation>
</comment>
<evidence type="ECO:0000256" key="2">
    <source>
        <dbReference type="ARBA" id="ARBA00006005"/>
    </source>
</evidence>
<dbReference type="OrthoDB" id="5575062at2759"/>